<feature type="transmembrane region" description="Helical" evidence="1">
    <location>
        <begin position="216"/>
        <end position="238"/>
    </location>
</feature>
<feature type="transmembrane region" description="Helical" evidence="1">
    <location>
        <begin position="92"/>
        <end position="117"/>
    </location>
</feature>
<feature type="transmembrane region" description="Helical" evidence="1">
    <location>
        <begin position="50"/>
        <end position="71"/>
    </location>
</feature>
<dbReference type="RefSeq" id="WP_369344360.1">
    <property type="nucleotide sequence ID" value="NZ_CP129674.1"/>
</dbReference>
<keyword evidence="1" id="KW-1133">Transmembrane helix</keyword>
<dbReference type="KEGG" id="baqk:QN215_01365"/>
<proteinExistence type="predicted"/>
<dbReference type="AlphaFoldDB" id="A0AB39U7G6"/>
<evidence type="ECO:0000256" key="1">
    <source>
        <dbReference type="SAM" id="Phobius"/>
    </source>
</evidence>
<organism evidence="2">
    <name type="scientific">Bifidobacterium aquikefiricola</name>
    <dbReference type="NCBI Taxonomy" id="3059038"/>
    <lineage>
        <taxon>Bacteria</taxon>
        <taxon>Bacillati</taxon>
        <taxon>Actinomycetota</taxon>
        <taxon>Actinomycetes</taxon>
        <taxon>Bifidobacteriales</taxon>
        <taxon>Bifidobacteriaceae</taxon>
        <taxon>Bifidobacterium</taxon>
    </lineage>
</organism>
<feature type="transmembrane region" description="Helical" evidence="1">
    <location>
        <begin position="129"/>
        <end position="156"/>
    </location>
</feature>
<keyword evidence="1" id="KW-0812">Transmembrane</keyword>
<accession>A0AB39U7G6</accession>
<gene>
    <name evidence="2" type="ORF">QN215_01365</name>
</gene>
<feature type="transmembrane region" description="Helical" evidence="1">
    <location>
        <begin position="163"/>
        <end position="180"/>
    </location>
</feature>
<keyword evidence="1" id="KW-0472">Membrane</keyword>
<name>A0AB39U7G6_9BIFI</name>
<dbReference type="EMBL" id="CP129674">
    <property type="protein sequence ID" value="XDS44814.1"/>
    <property type="molecule type" value="Genomic_DNA"/>
</dbReference>
<feature type="transmembrane region" description="Helical" evidence="1">
    <location>
        <begin position="20"/>
        <end position="38"/>
    </location>
</feature>
<protein>
    <submittedName>
        <fullName evidence="2">Multidrug ABC transporter permease</fullName>
    </submittedName>
</protein>
<sequence length="254" mass="27238">MRFLRQVWFHLKDFASTPYFVQIVLVSTVSASLVQRLGVEAWGADPYLGFVRSGTIGLWTSCTASAGIIGFERRKGTLVYLLSGHINPLAAVASVVSSAATFGLSAFPIALVIWLIHGESMLSLSAIQFHAAHLIVGSLMLWVSTVSITFVIASIFILTPHALAYEGIILVPALAASGVFNSSVPARSFPRINELIIPSAAATRILYDKGTSASYLFPYAILCLAITAIWLTIAAILGRKALAASRRRASIEVM</sequence>
<reference evidence="2" key="1">
    <citation type="submission" date="2023-07" db="EMBL/GenBank/DDBJ databases">
        <title>Bifidobacterium aquikefiriaerophilum sp. nov. and Bifidobacterium eccum sp. nov., isolated from water kefir.</title>
        <authorList>
            <person name="Breselge S."/>
            <person name="Bellassi P."/>
            <person name="Barcenilla C."/>
            <person name="Alvarez-Ordonez A."/>
            <person name="Morelli L."/>
            <person name="Cotter P.D."/>
        </authorList>
    </citation>
    <scope>NUCLEOTIDE SEQUENCE</scope>
    <source>
        <strain evidence="2">WK041_4_12</strain>
    </source>
</reference>
<evidence type="ECO:0000313" key="2">
    <source>
        <dbReference type="EMBL" id="XDS44814.1"/>
    </source>
</evidence>